<name>A0A1H1P657_9GAMM</name>
<dbReference type="AlphaFoldDB" id="A0A1H1P657"/>
<dbReference type="InterPro" id="IPR058661">
    <property type="entry name" value="FimL_2nd"/>
</dbReference>
<proteinExistence type="predicted"/>
<accession>A0A1H1P657</accession>
<evidence type="ECO:0000313" key="3">
    <source>
        <dbReference type="Proteomes" id="UP000243413"/>
    </source>
</evidence>
<dbReference type="Proteomes" id="UP000243413">
    <property type="component" value="Chromosome I"/>
</dbReference>
<dbReference type="InterPro" id="IPR036641">
    <property type="entry name" value="HPT_dom_sf"/>
</dbReference>
<dbReference type="STRING" id="472181.SAMN05216271_1072"/>
<dbReference type="SUPFAM" id="SSF47226">
    <property type="entry name" value="Histidine-containing phosphotransfer domain, HPT domain"/>
    <property type="match status" value="2"/>
</dbReference>
<dbReference type="EMBL" id="LT629763">
    <property type="protein sequence ID" value="SDS06475.1"/>
    <property type="molecule type" value="Genomic_DNA"/>
</dbReference>
<organism evidence="2 3">
    <name type="scientific">Halopseudomonas sabulinigri</name>
    <dbReference type="NCBI Taxonomy" id="472181"/>
    <lineage>
        <taxon>Bacteria</taxon>
        <taxon>Pseudomonadati</taxon>
        <taxon>Pseudomonadota</taxon>
        <taxon>Gammaproteobacteria</taxon>
        <taxon>Pseudomonadales</taxon>
        <taxon>Pseudomonadaceae</taxon>
        <taxon>Halopseudomonas</taxon>
    </lineage>
</organism>
<gene>
    <name evidence="2" type="ORF">SAMN05216271_1072</name>
</gene>
<reference evidence="3" key="1">
    <citation type="submission" date="2016-10" db="EMBL/GenBank/DDBJ databases">
        <authorList>
            <person name="Varghese N."/>
            <person name="Submissions S."/>
        </authorList>
    </citation>
    <scope>NUCLEOTIDE SEQUENCE [LARGE SCALE GENOMIC DNA]</scope>
    <source>
        <strain evidence="3">JCM 14963</strain>
    </source>
</reference>
<feature type="domain" description="Scaffold protein FimL second" evidence="1">
    <location>
        <begin position="162"/>
        <end position="284"/>
    </location>
</feature>
<dbReference type="RefSeq" id="WP_353386684.1">
    <property type="nucleotide sequence ID" value="NZ_BAABWD010000001.1"/>
</dbReference>
<evidence type="ECO:0000259" key="1">
    <source>
        <dbReference type="Pfam" id="PF26379"/>
    </source>
</evidence>
<dbReference type="Pfam" id="PF26379">
    <property type="entry name" value="FimL_2nd"/>
    <property type="match status" value="1"/>
</dbReference>
<dbReference type="GO" id="GO:0000160">
    <property type="term" value="P:phosphorelay signal transduction system"/>
    <property type="evidence" value="ECO:0007669"/>
    <property type="project" value="InterPro"/>
</dbReference>
<protein>
    <recommendedName>
        <fullName evidence="1">Scaffold protein FimL second domain-containing protein</fullName>
    </recommendedName>
</protein>
<sequence>MLTGTTSLDLVRDELFTSMGEVEDLLQQFLDDRQNGHLLQQSIEGLQQLRGTLALIELKGAAELLDEMVALATDIPTHDGDERNEPLSALCDALFLLERYLDQARQSGRERPELLLPTINQLRAHRPGAPALPQSHFYPLPVAGLPANFRAGSHEPIDVKVFNRLRQMYQLGLLGLIREDGLAAATPLMQRALQRFESCLDSQIATLCWVAGAALEAIEQTPLALTAPRKRLFSMLDREIKRGAQGVGGSVNALLLHELLYLVALADGNCARCEDVRNAYQLPDPGFTELEIQNAFGRLRGPGVDVMHSVAEALREEITAIKDLLDLLARNAGDAEQSLETLSSGLERLWKTLSMLDLKAESKAIQAVCGQVAGWSSDAPQSLETLEHVADAVLRAETAVNHLDAHGEEGEGSKTGPDGFSEPLELKEARIVLIEESQAGLALAKRAITAYMESGNDAMHLLNVPPSLETVRGGLVFLGMSRAANIIHMAASFIRETMLERKQVPQDQQLEVLADALTSIEFYLESAERAAVATGDVLTLAEESLAELGYAVSESKS</sequence>
<evidence type="ECO:0000313" key="2">
    <source>
        <dbReference type="EMBL" id="SDS06475.1"/>
    </source>
</evidence>